<dbReference type="Proteomes" id="UP000554235">
    <property type="component" value="Unassembled WGS sequence"/>
</dbReference>
<feature type="compositionally biased region" description="Polar residues" evidence="1">
    <location>
        <begin position="33"/>
        <end position="60"/>
    </location>
</feature>
<evidence type="ECO:0000313" key="3">
    <source>
        <dbReference type="Proteomes" id="UP000554235"/>
    </source>
</evidence>
<evidence type="ECO:0000313" key="2">
    <source>
        <dbReference type="EMBL" id="KAF4464831.1"/>
    </source>
</evidence>
<organism evidence="2 3">
    <name type="scientific">Fusarium albosuccineum</name>
    <dbReference type="NCBI Taxonomy" id="1237068"/>
    <lineage>
        <taxon>Eukaryota</taxon>
        <taxon>Fungi</taxon>
        <taxon>Dikarya</taxon>
        <taxon>Ascomycota</taxon>
        <taxon>Pezizomycotina</taxon>
        <taxon>Sordariomycetes</taxon>
        <taxon>Hypocreomycetidae</taxon>
        <taxon>Hypocreales</taxon>
        <taxon>Nectriaceae</taxon>
        <taxon>Fusarium</taxon>
        <taxon>Fusarium decemcellulare species complex</taxon>
    </lineage>
</organism>
<comment type="caution">
    <text evidence="2">The sequence shown here is derived from an EMBL/GenBank/DDBJ whole genome shotgun (WGS) entry which is preliminary data.</text>
</comment>
<feature type="region of interest" description="Disordered" evidence="1">
    <location>
        <begin position="33"/>
        <end position="239"/>
    </location>
</feature>
<protein>
    <submittedName>
        <fullName evidence="2">Uncharacterized protein</fullName>
    </submittedName>
</protein>
<feature type="compositionally biased region" description="Low complexity" evidence="1">
    <location>
        <begin position="105"/>
        <end position="115"/>
    </location>
</feature>
<feature type="compositionally biased region" description="Basic and acidic residues" evidence="1">
    <location>
        <begin position="382"/>
        <end position="394"/>
    </location>
</feature>
<proteinExistence type="predicted"/>
<feature type="compositionally biased region" description="Acidic residues" evidence="1">
    <location>
        <begin position="359"/>
        <end position="381"/>
    </location>
</feature>
<dbReference type="AlphaFoldDB" id="A0A8H4L9T2"/>
<dbReference type="EMBL" id="JAADYS010001137">
    <property type="protein sequence ID" value="KAF4464831.1"/>
    <property type="molecule type" value="Genomic_DNA"/>
</dbReference>
<feature type="region of interest" description="Disordered" evidence="1">
    <location>
        <begin position="255"/>
        <end position="408"/>
    </location>
</feature>
<keyword evidence="3" id="KW-1185">Reference proteome</keyword>
<gene>
    <name evidence="2" type="ORF">FALBO_8332</name>
</gene>
<reference evidence="2 3" key="1">
    <citation type="submission" date="2020-01" db="EMBL/GenBank/DDBJ databases">
        <title>Identification and distribution of gene clusters putatively required for synthesis of sphingolipid metabolism inhibitors in phylogenetically diverse species of the filamentous fungus Fusarium.</title>
        <authorList>
            <person name="Kim H.-S."/>
            <person name="Busman M."/>
            <person name="Brown D.W."/>
            <person name="Divon H."/>
            <person name="Uhlig S."/>
            <person name="Proctor R.H."/>
        </authorList>
    </citation>
    <scope>NUCLEOTIDE SEQUENCE [LARGE SCALE GENOMIC DNA]</scope>
    <source>
        <strain evidence="2 3">NRRL 20459</strain>
    </source>
</reference>
<evidence type="ECO:0000256" key="1">
    <source>
        <dbReference type="SAM" id="MobiDB-lite"/>
    </source>
</evidence>
<feature type="compositionally biased region" description="Basic and acidic residues" evidence="1">
    <location>
        <begin position="229"/>
        <end position="239"/>
    </location>
</feature>
<dbReference type="OrthoDB" id="3550599at2759"/>
<accession>A0A8H4L9T2</accession>
<name>A0A8H4L9T2_9HYPO</name>
<sequence>MTSHDVPSHIGGNCAAPGCGSTVFLGSSQFCTQHQSGSTNSIPSNMDRSATNISTASRLSNRGLVAKRGRGRRSLTAPSGRQLVKQSALKPGPCFKETPTPEPSAPSSHPSVPRPDTIKTGVGSTIRASPLLLEKKRPNPPQNNPPSRNQGASLVHDTSRTVSNENFMQADKYHSPGQMRPPDASTMQTLPAEALQSMKGQSVKQPPPDALKRKPAPVTNMEPASTLIRDSKADASKSERVQVAAHLQLSLTTHKLSDDTIVLGVPKQAKPSPDSASTQQAIPDRFVESVPKTKGGDKGKSKFGPLPPKGGRSNFTSEADVKAPDASPPKLSTAHAKFNTKQTNGGPSSEIWAPLAEPMDVDADDDEANMADVSDSSDEEDPKLADPKPVDPRPVDPNPADTAMLSFRARSEARRKKMMARFDSAAFDSFIYQQSDLRPPEGVSIRNGPSGKAAASSEENRIFLPVNPAIHKMHNRSQEWYRKKCQEIKSRPGRKAWFGKVVERQRWLRAREAKLDEERQRARLAGTIPPFKAPQPQGYRRIMDFGDVPEEELPEEVRNNPAWLKACAWHRECMNKGLQRQRVVNKTTEETERFFREAFGGTPFE</sequence>